<dbReference type="Pfam" id="PF08386">
    <property type="entry name" value="Abhydrolase_4"/>
    <property type="match status" value="1"/>
</dbReference>
<dbReference type="PANTHER" id="PTHR43248">
    <property type="entry name" value="2-SUCCINYL-6-HYDROXY-2,4-CYCLOHEXADIENE-1-CARBOXYLATE SYNTHASE"/>
    <property type="match status" value="1"/>
</dbReference>
<dbReference type="InterPro" id="IPR013595">
    <property type="entry name" value="Pept_S33_TAP-like_C"/>
</dbReference>
<gene>
    <name evidence="5" type="ORF">LTR77_002509</name>
</gene>
<keyword evidence="6" id="KW-1185">Reference proteome</keyword>
<sequence length="670" mass="74543">MEKQAAVLPTDDPREPRPRKAPLRWRWPFIFATLLLAVWSIKPSHGTWFPLRGGKPSSTGKDKPFDWADLPVRTYLDYHDCDKYWGEDFQCARLELPMDYWNGTTDATVSIAIVKKPAAVPVTHPRYGGPILFNPGGPGGPGTGLVLAAADSFRDIIEDDNAKFFDYIGFDPRGVGESQPLIQCLQSSFLEHMWSVRVMEEGVFSASDAAFGRLYSIAKARMNSCSLPREDGKADIKQYATTASVARDMVEIIERHGEWREKEAERLLNEERSFGDRLFRSVEVPEDLKHHEGQEKINYWGFSYGTYLGNTFAAMFPDRINRLIVDGVVDAYDYKETIWMDNLKDTEKALDLFYYHCARVGYPTCALANAMGTTTADGVKERTFNILESLYHNPLPVIDRYNPDVITYSAMKQFIFGTLYGPIYGFPYLAKILAKIESGNFTEDAIAPGLYDTFSNTERAADSPFIGGMAVLHMDATVGIACTDGDPQGWLTRDEFREHVANLTKLSPAGGDTWAMLRLNCMHYEVRPFYRFEGPWVANTSHPLLEIGNTADPVTPGAYAKKMAKGFTGAVALIQDSPGHCSLAAPSKCTQGYVRQYFQTGELPPEDTVCEVDAIPFGPTPGDESALDLEVEELMVSSSKIARALYASGGGGFMNSMLSRNGGMHEASWK</sequence>
<dbReference type="InterPro" id="IPR029058">
    <property type="entry name" value="AB_hydrolase_fold"/>
</dbReference>
<dbReference type="SUPFAM" id="SSF53474">
    <property type="entry name" value="alpha/beta-Hydrolases"/>
    <property type="match status" value="1"/>
</dbReference>
<dbReference type="AlphaFoldDB" id="A0AAV9PNJ9"/>
<organism evidence="5 6">
    <name type="scientific">Saxophila tyrrhenica</name>
    <dbReference type="NCBI Taxonomy" id="1690608"/>
    <lineage>
        <taxon>Eukaryota</taxon>
        <taxon>Fungi</taxon>
        <taxon>Dikarya</taxon>
        <taxon>Ascomycota</taxon>
        <taxon>Pezizomycotina</taxon>
        <taxon>Dothideomycetes</taxon>
        <taxon>Dothideomycetidae</taxon>
        <taxon>Mycosphaerellales</taxon>
        <taxon>Extremaceae</taxon>
        <taxon>Saxophila</taxon>
    </lineage>
</organism>
<feature type="domain" description="AB hydrolase-1" evidence="3">
    <location>
        <begin position="130"/>
        <end position="332"/>
    </location>
</feature>
<dbReference type="PANTHER" id="PTHR43248:SF25">
    <property type="entry name" value="AB HYDROLASE-1 DOMAIN-CONTAINING PROTEIN-RELATED"/>
    <property type="match status" value="1"/>
</dbReference>
<accession>A0AAV9PNJ9</accession>
<feature type="domain" description="Peptidase S33 tripeptidyl aminopeptidase-like C-terminal" evidence="4">
    <location>
        <begin position="508"/>
        <end position="610"/>
    </location>
</feature>
<evidence type="ECO:0000256" key="1">
    <source>
        <dbReference type="ARBA" id="ARBA00010088"/>
    </source>
</evidence>
<keyword evidence="2" id="KW-0378">Hydrolase</keyword>
<dbReference type="EMBL" id="JAVRRT010000003">
    <property type="protein sequence ID" value="KAK5173828.1"/>
    <property type="molecule type" value="Genomic_DNA"/>
</dbReference>
<evidence type="ECO:0000313" key="6">
    <source>
        <dbReference type="Proteomes" id="UP001337655"/>
    </source>
</evidence>
<comment type="similarity">
    <text evidence="1">Belongs to the peptidase S33 family.</text>
</comment>
<dbReference type="InterPro" id="IPR000073">
    <property type="entry name" value="AB_hydrolase_1"/>
</dbReference>
<dbReference type="InterPro" id="IPR051601">
    <property type="entry name" value="Serine_prot/Carboxylest_S33"/>
</dbReference>
<evidence type="ECO:0000259" key="3">
    <source>
        <dbReference type="Pfam" id="PF00561"/>
    </source>
</evidence>
<dbReference type="Gene3D" id="3.40.50.1820">
    <property type="entry name" value="alpha/beta hydrolase"/>
    <property type="match status" value="1"/>
</dbReference>
<dbReference type="RefSeq" id="XP_064662523.1">
    <property type="nucleotide sequence ID" value="XM_064799768.1"/>
</dbReference>
<dbReference type="Proteomes" id="UP001337655">
    <property type="component" value="Unassembled WGS sequence"/>
</dbReference>
<reference evidence="5 6" key="1">
    <citation type="submission" date="2023-08" db="EMBL/GenBank/DDBJ databases">
        <title>Black Yeasts Isolated from many extreme environments.</title>
        <authorList>
            <person name="Coleine C."/>
            <person name="Stajich J.E."/>
            <person name="Selbmann L."/>
        </authorList>
    </citation>
    <scope>NUCLEOTIDE SEQUENCE [LARGE SCALE GENOMIC DNA]</scope>
    <source>
        <strain evidence="5 6">CCFEE 5935</strain>
    </source>
</reference>
<dbReference type="GO" id="GO:0016787">
    <property type="term" value="F:hydrolase activity"/>
    <property type="evidence" value="ECO:0007669"/>
    <property type="project" value="UniProtKB-KW"/>
</dbReference>
<evidence type="ECO:0000313" key="5">
    <source>
        <dbReference type="EMBL" id="KAK5173828.1"/>
    </source>
</evidence>
<comment type="caution">
    <text evidence="5">The sequence shown here is derived from an EMBL/GenBank/DDBJ whole genome shotgun (WGS) entry which is preliminary data.</text>
</comment>
<name>A0AAV9PNJ9_9PEZI</name>
<evidence type="ECO:0000259" key="4">
    <source>
        <dbReference type="Pfam" id="PF08386"/>
    </source>
</evidence>
<protein>
    <submittedName>
        <fullName evidence="5">Uncharacterized protein</fullName>
    </submittedName>
</protein>
<dbReference type="GeneID" id="89923856"/>
<dbReference type="Pfam" id="PF00561">
    <property type="entry name" value="Abhydrolase_1"/>
    <property type="match status" value="1"/>
</dbReference>
<proteinExistence type="inferred from homology"/>
<evidence type="ECO:0000256" key="2">
    <source>
        <dbReference type="ARBA" id="ARBA00022801"/>
    </source>
</evidence>